<feature type="non-terminal residue" evidence="1">
    <location>
        <position position="1"/>
    </location>
</feature>
<comment type="caution">
    <text evidence="1">The sequence shown here is derived from an EMBL/GenBank/DDBJ whole genome shotgun (WGS) entry which is preliminary data.</text>
</comment>
<sequence>AKVVRTKLRVVRTTQFHLSGIWPKKPKSFERLLISFERLFSYSEILTHRQFLFERAWMPFEQLTNWRKVVRTTPYFVRTSL</sequence>
<feature type="non-terminal residue" evidence="1">
    <location>
        <position position="81"/>
    </location>
</feature>
<organism evidence="1 2">
    <name type="scientific">Kingdonia uniflora</name>
    <dbReference type="NCBI Taxonomy" id="39325"/>
    <lineage>
        <taxon>Eukaryota</taxon>
        <taxon>Viridiplantae</taxon>
        <taxon>Streptophyta</taxon>
        <taxon>Embryophyta</taxon>
        <taxon>Tracheophyta</taxon>
        <taxon>Spermatophyta</taxon>
        <taxon>Magnoliopsida</taxon>
        <taxon>Ranunculales</taxon>
        <taxon>Circaeasteraceae</taxon>
        <taxon>Kingdonia</taxon>
    </lineage>
</organism>
<dbReference type="Proteomes" id="UP000541444">
    <property type="component" value="Unassembled WGS sequence"/>
</dbReference>
<dbReference type="AlphaFoldDB" id="A0A7J7L0J2"/>
<evidence type="ECO:0000313" key="1">
    <source>
        <dbReference type="EMBL" id="KAF6136108.1"/>
    </source>
</evidence>
<gene>
    <name evidence="1" type="ORF">GIB67_043260</name>
</gene>
<name>A0A7J7L0J2_9MAGN</name>
<reference evidence="1 2" key="1">
    <citation type="journal article" date="2020" name="IScience">
        <title>Genome Sequencing of the Endangered Kingdonia uniflora (Circaeasteraceae, Ranunculales) Reveals Potential Mechanisms of Evolutionary Specialization.</title>
        <authorList>
            <person name="Sun Y."/>
            <person name="Deng T."/>
            <person name="Zhang A."/>
            <person name="Moore M.J."/>
            <person name="Landis J.B."/>
            <person name="Lin N."/>
            <person name="Zhang H."/>
            <person name="Zhang X."/>
            <person name="Huang J."/>
            <person name="Zhang X."/>
            <person name="Sun H."/>
            <person name="Wang H."/>
        </authorList>
    </citation>
    <scope>NUCLEOTIDE SEQUENCE [LARGE SCALE GENOMIC DNA]</scope>
    <source>
        <strain evidence="1">TB1705</strain>
        <tissue evidence="1">Leaf</tissue>
    </source>
</reference>
<dbReference type="EMBL" id="JACGCM010002762">
    <property type="protein sequence ID" value="KAF6136108.1"/>
    <property type="molecule type" value="Genomic_DNA"/>
</dbReference>
<keyword evidence="2" id="KW-1185">Reference proteome</keyword>
<evidence type="ECO:0000313" key="2">
    <source>
        <dbReference type="Proteomes" id="UP000541444"/>
    </source>
</evidence>
<accession>A0A7J7L0J2</accession>
<proteinExistence type="predicted"/>
<protein>
    <submittedName>
        <fullName evidence="1">Uncharacterized protein</fullName>
    </submittedName>
</protein>